<feature type="transmembrane region" description="Helical" evidence="1">
    <location>
        <begin position="194"/>
        <end position="219"/>
    </location>
</feature>
<name>A0A1W1V096_PEPAS</name>
<protein>
    <submittedName>
        <fullName evidence="2">TraX protein</fullName>
    </submittedName>
</protein>
<dbReference type="STRING" id="573058.SAMN00017477_0943"/>
<accession>A0A1W1V096</accession>
<dbReference type="Pfam" id="PF05857">
    <property type="entry name" value="TraX"/>
    <property type="match status" value="1"/>
</dbReference>
<dbReference type="Proteomes" id="UP000192368">
    <property type="component" value="Unassembled WGS sequence"/>
</dbReference>
<evidence type="ECO:0000313" key="2">
    <source>
        <dbReference type="EMBL" id="SMB86758.1"/>
    </source>
</evidence>
<proteinExistence type="predicted"/>
<keyword evidence="1" id="KW-0472">Membrane</keyword>
<organism evidence="2 3">
    <name type="scientific">Peptoniphilus asaccharolyticus DSM 20463</name>
    <dbReference type="NCBI Taxonomy" id="573058"/>
    <lineage>
        <taxon>Bacteria</taxon>
        <taxon>Bacillati</taxon>
        <taxon>Bacillota</taxon>
        <taxon>Tissierellia</taxon>
        <taxon>Tissierellales</taxon>
        <taxon>Peptoniphilaceae</taxon>
        <taxon>Peptoniphilus</taxon>
    </lineage>
</organism>
<keyword evidence="1" id="KW-0812">Transmembrane</keyword>
<reference evidence="3" key="1">
    <citation type="submission" date="2017-04" db="EMBL/GenBank/DDBJ databases">
        <authorList>
            <person name="Varghese N."/>
            <person name="Submissions S."/>
        </authorList>
    </citation>
    <scope>NUCLEOTIDE SEQUENCE [LARGE SCALE GENOMIC DNA]</scope>
    <source>
        <strain evidence="3">DSM 20463</strain>
    </source>
</reference>
<feature type="transmembrane region" description="Helical" evidence="1">
    <location>
        <begin position="153"/>
        <end position="174"/>
    </location>
</feature>
<evidence type="ECO:0000313" key="3">
    <source>
        <dbReference type="Proteomes" id="UP000192368"/>
    </source>
</evidence>
<evidence type="ECO:0000256" key="1">
    <source>
        <dbReference type="SAM" id="Phobius"/>
    </source>
</evidence>
<dbReference type="AlphaFoldDB" id="A0A1W1V096"/>
<feature type="transmembrane region" description="Helical" evidence="1">
    <location>
        <begin position="124"/>
        <end position="141"/>
    </location>
</feature>
<feature type="transmembrane region" description="Helical" evidence="1">
    <location>
        <begin position="96"/>
        <end position="118"/>
    </location>
</feature>
<feature type="transmembrane region" description="Helical" evidence="1">
    <location>
        <begin position="25"/>
        <end position="43"/>
    </location>
</feature>
<dbReference type="EMBL" id="FWWR01000009">
    <property type="protein sequence ID" value="SMB86758.1"/>
    <property type="molecule type" value="Genomic_DNA"/>
</dbReference>
<keyword evidence="3" id="KW-1185">Reference proteome</keyword>
<keyword evidence="1" id="KW-1133">Transmembrane helix</keyword>
<feature type="transmembrane region" description="Helical" evidence="1">
    <location>
        <begin position="63"/>
        <end position="84"/>
    </location>
</feature>
<dbReference type="InterPro" id="IPR008875">
    <property type="entry name" value="TraX"/>
</dbReference>
<feature type="transmembrane region" description="Helical" evidence="1">
    <location>
        <begin position="231"/>
        <end position="251"/>
    </location>
</feature>
<gene>
    <name evidence="2" type="ORF">SAMN00017477_0943</name>
</gene>
<sequence length="253" mass="29632">MSEIVKEEKLMDLNRRFNREKIKKFQILNGAQLKYIAFLSMLIDHVNNGVVAPLLDGKGALLYISNIFSILGRIAFPIFIFFVVEGFFKTRNTKKYLINLILFGIIAEVPFDIFTSKVFYNPNWNNIMFTLALCLVTVWIIDEFKGKVKNKFLWYGISVVIVMTFGLLAMLLSLDYDYHAIILAYVFYIFYDRPVMSAAIGYISIIKELYSFLGFAMTITYNGKRGKQYKWFNYLFYPVHLLIIGIIRFYFNL</sequence>